<organism evidence="7 8">
    <name type="scientific">Rotaria sordida</name>
    <dbReference type="NCBI Taxonomy" id="392033"/>
    <lineage>
        <taxon>Eukaryota</taxon>
        <taxon>Metazoa</taxon>
        <taxon>Spiralia</taxon>
        <taxon>Gnathifera</taxon>
        <taxon>Rotifera</taxon>
        <taxon>Eurotatoria</taxon>
        <taxon>Bdelloidea</taxon>
        <taxon>Philodinida</taxon>
        <taxon>Philodinidae</taxon>
        <taxon>Rotaria</taxon>
    </lineage>
</organism>
<evidence type="ECO:0000256" key="2">
    <source>
        <dbReference type="ARBA" id="ARBA00007647"/>
    </source>
</evidence>
<dbReference type="Pfam" id="PF01697">
    <property type="entry name" value="Glyco_transf_92"/>
    <property type="match status" value="1"/>
</dbReference>
<gene>
    <name evidence="7" type="ORF">FNK824_LOCUS40859</name>
</gene>
<evidence type="ECO:0000256" key="4">
    <source>
        <dbReference type="ARBA" id="ARBA00022679"/>
    </source>
</evidence>
<proteinExistence type="inferred from homology"/>
<comment type="caution">
    <text evidence="7">The sequence shown here is derived from an EMBL/GenBank/DDBJ whole genome shotgun (WGS) entry which is preliminary data.</text>
</comment>
<keyword evidence="5" id="KW-0472">Membrane</keyword>
<keyword evidence="3 6" id="KW-0328">Glycosyltransferase</keyword>
<evidence type="ECO:0000313" key="8">
    <source>
        <dbReference type="Proteomes" id="UP000663874"/>
    </source>
</evidence>
<sequence length="39" mass="4606">MEALHDCLIRYGDQSEWLGALDLDEYIVPLDPYQTMLDY</sequence>
<reference evidence="7" key="1">
    <citation type="submission" date="2021-02" db="EMBL/GenBank/DDBJ databases">
        <authorList>
            <person name="Nowell W R."/>
        </authorList>
    </citation>
    <scope>NUCLEOTIDE SEQUENCE</scope>
</reference>
<dbReference type="AlphaFoldDB" id="A0A820I895"/>
<dbReference type="GO" id="GO:0016020">
    <property type="term" value="C:membrane"/>
    <property type="evidence" value="ECO:0007669"/>
    <property type="project" value="UniProtKB-SubCell"/>
</dbReference>
<keyword evidence="4 6" id="KW-0808">Transferase</keyword>
<dbReference type="GO" id="GO:0016757">
    <property type="term" value="F:glycosyltransferase activity"/>
    <property type="evidence" value="ECO:0007669"/>
    <property type="project" value="UniProtKB-UniRule"/>
</dbReference>
<dbReference type="InterPro" id="IPR008166">
    <property type="entry name" value="Glyco_transf_92"/>
</dbReference>
<comment type="similarity">
    <text evidence="2 6">Belongs to the glycosyltransferase 92 family.</text>
</comment>
<accession>A0A820I895</accession>
<dbReference type="Proteomes" id="UP000663874">
    <property type="component" value="Unassembled WGS sequence"/>
</dbReference>
<dbReference type="EC" id="2.4.1.-" evidence="6"/>
<comment type="subcellular location">
    <subcellularLocation>
        <location evidence="1">Membrane</location>
    </subcellularLocation>
</comment>
<evidence type="ECO:0000313" key="7">
    <source>
        <dbReference type="EMBL" id="CAF4307123.1"/>
    </source>
</evidence>
<evidence type="ECO:0000256" key="6">
    <source>
        <dbReference type="RuleBase" id="RU366017"/>
    </source>
</evidence>
<evidence type="ECO:0000256" key="5">
    <source>
        <dbReference type="ARBA" id="ARBA00023136"/>
    </source>
</evidence>
<evidence type="ECO:0000256" key="3">
    <source>
        <dbReference type="ARBA" id="ARBA00022676"/>
    </source>
</evidence>
<protein>
    <recommendedName>
        <fullName evidence="6">Glycosyltransferase family 92 protein</fullName>
        <ecNumber evidence="6">2.4.1.-</ecNumber>
    </recommendedName>
</protein>
<name>A0A820I895_9BILA</name>
<dbReference type="EMBL" id="CAJOBE010035274">
    <property type="protein sequence ID" value="CAF4307123.1"/>
    <property type="molecule type" value="Genomic_DNA"/>
</dbReference>
<feature type="non-terminal residue" evidence="7">
    <location>
        <position position="39"/>
    </location>
</feature>
<evidence type="ECO:0000256" key="1">
    <source>
        <dbReference type="ARBA" id="ARBA00004370"/>
    </source>
</evidence>